<dbReference type="Gene3D" id="3.30.70.3550">
    <property type="entry name" value="Leucyl/phenylalanyl-tRNA-protein transferase, N-terminal domain"/>
    <property type="match status" value="1"/>
</dbReference>
<evidence type="ECO:0000256" key="9">
    <source>
        <dbReference type="ARBA" id="ARBA00061535"/>
    </source>
</evidence>
<sequence>MYYLTKELFFPPVETASPEGIVAVGGDLSPERLLLAYKSGIFPWFEDDEPILWWSPPERMVLFFEDLKISKSMRNIINQNKFKVTFNTSFREVILNCKKISRKDQPGTWITDNMVEAYCKLHELGVAKSVEVWYNDELVGGLYGVDLGHIFCGESMFSKVSNASKIAFIALAKQLEMANYRLLDCQVYNDHLASLGCVEIEREDFMMVLNTNISI</sequence>
<dbReference type="SUPFAM" id="SSF55729">
    <property type="entry name" value="Acyl-CoA N-acyltransferases (Nat)"/>
    <property type="match status" value="1"/>
</dbReference>
<comment type="catalytic activity">
    <reaction evidence="6 15">
        <text>N-terminal L-arginyl-[protein] + L-leucyl-tRNA(Leu) = N-terminal L-leucyl-L-arginyl-[protein] + tRNA(Leu) + H(+)</text>
        <dbReference type="Rhea" id="RHEA:50416"/>
        <dbReference type="Rhea" id="RHEA-COMP:9613"/>
        <dbReference type="Rhea" id="RHEA-COMP:9622"/>
        <dbReference type="Rhea" id="RHEA-COMP:12672"/>
        <dbReference type="Rhea" id="RHEA-COMP:12673"/>
        <dbReference type="ChEBI" id="CHEBI:15378"/>
        <dbReference type="ChEBI" id="CHEBI:64719"/>
        <dbReference type="ChEBI" id="CHEBI:78442"/>
        <dbReference type="ChEBI" id="CHEBI:78494"/>
        <dbReference type="ChEBI" id="CHEBI:133044"/>
        <dbReference type="EC" id="2.3.2.6"/>
    </reaction>
</comment>
<keyword evidence="2 15" id="KW-0963">Cytoplasm</keyword>
<evidence type="ECO:0000256" key="15">
    <source>
        <dbReference type="HAMAP-Rule" id="MF_00688"/>
    </source>
</evidence>
<comment type="function">
    <text evidence="8 15">Functions in the N-end rule pathway of protein degradation where it conjugates Leu, Phe and, less efficiently, Met from aminoacyl-tRNAs to the N-termini of proteins containing an N-terminal arginine or lysine.</text>
</comment>
<dbReference type="FunFam" id="3.40.630.70:FF:000001">
    <property type="entry name" value="Leucyl/phenylalanyl-tRNA--protein transferase"/>
    <property type="match status" value="1"/>
</dbReference>
<comment type="similarity">
    <text evidence="9 15">Belongs to the L/F-transferase family.</text>
</comment>
<evidence type="ECO:0000256" key="8">
    <source>
        <dbReference type="ARBA" id="ARBA00054043"/>
    </source>
</evidence>
<evidence type="ECO:0000313" key="16">
    <source>
        <dbReference type="EMBL" id="SHO72137.1"/>
    </source>
</evidence>
<evidence type="ECO:0000313" key="17">
    <source>
        <dbReference type="Proteomes" id="UP000184611"/>
    </source>
</evidence>
<evidence type="ECO:0000256" key="5">
    <source>
        <dbReference type="ARBA" id="ARBA00050607"/>
    </source>
</evidence>
<dbReference type="PANTHER" id="PTHR30098:SF2">
    <property type="entry name" value="LEUCYL_PHENYLALANYL-TRNA--PROTEIN TRANSFERASE"/>
    <property type="match status" value="1"/>
</dbReference>
<name>A0A1M7ZU45_9FLAO</name>
<dbReference type="InterPro" id="IPR042203">
    <property type="entry name" value="Leu/Phe-tRNA_Trfase_C"/>
</dbReference>
<comment type="catalytic activity">
    <reaction evidence="5 15">
        <text>L-phenylalanyl-tRNA(Phe) + an N-terminal L-alpha-aminoacyl-[protein] = an N-terminal L-phenylalanyl-L-alpha-aminoacyl-[protein] + tRNA(Phe)</text>
        <dbReference type="Rhea" id="RHEA:43632"/>
        <dbReference type="Rhea" id="RHEA-COMP:9668"/>
        <dbReference type="Rhea" id="RHEA-COMP:9699"/>
        <dbReference type="Rhea" id="RHEA-COMP:10636"/>
        <dbReference type="Rhea" id="RHEA-COMP:10637"/>
        <dbReference type="ChEBI" id="CHEBI:78442"/>
        <dbReference type="ChEBI" id="CHEBI:78531"/>
        <dbReference type="ChEBI" id="CHEBI:78597"/>
        <dbReference type="ChEBI" id="CHEBI:83561"/>
        <dbReference type="EC" id="2.3.2.6"/>
    </reaction>
</comment>
<evidence type="ECO:0000256" key="7">
    <source>
        <dbReference type="ARBA" id="ARBA00051538"/>
    </source>
</evidence>
<evidence type="ECO:0000256" key="14">
    <source>
        <dbReference type="ARBA" id="ARBA00083640"/>
    </source>
</evidence>
<protein>
    <recommendedName>
        <fullName evidence="11 15">Leucyl/phenylalanyl-tRNA--protein transferase</fullName>
        <ecNumber evidence="10 15">2.3.2.6</ecNumber>
    </recommendedName>
    <alternativeName>
        <fullName evidence="12 15">L/F-transferase</fullName>
    </alternativeName>
    <alternativeName>
        <fullName evidence="13 15">Leucyltransferase</fullName>
    </alternativeName>
    <alternativeName>
        <fullName evidence="14 15">Phenyalanyltransferase</fullName>
    </alternativeName>
</protein>
<gene>
    <name evidence="15" type="primary">aat</name>
    <name evidence="16" type="ORF">SAMN05443547_0463</name>
</gene>
<dbReference type="RefSeq" id="WP_073581023.1">
    <property type="nucleotide sequence ID" value="NZ_CBCSEA010000001.1"/>
</dbReference>
<dbReference type="PANTHER" id="PTHR30098">
    <property type="entry name" value="LEUCYL/PHENYLALANYL-TRNA--PROTEIN TRANSFERASE"/>
    <property type="match status" value="1"/>
</dbReference>
<evidence type="ECO:0000256" key="11">
    <source>
        <dbReference type="ARBA" id="ARBA00074372"/>
    </source>
</evidence>
<dbReference type="Proteomes" id="UP000184611">
    <property type="component" value="Unassembled WGS sequence"/>
</dbReference>
<dbReference type="STRING" id="416016.SAMN05443547_0463"/>
<organism evidence="16 17">
    <name type="scientific">Flavobacterium cucumis</name>
    <dbReference type="NCBI Taxonomy" id="416016"/>
    <lineage>
        <taxon>Bacteria</taxon>
        <taxon>Pseudomonadati</taxon>
        <taxon>Bacteroidota</taxon>
        <taxon>Flavobacteriia</taxon>
        <taxon>Flavobacteriales</taxon>
        <taxon>Flavobacteriaceae</taxon>
        <taxon>Flavobacterium</taxon>
    </lineage>
</organism>
<dbReference type="InterPro" id="IPR042221">
    <property type="entry name" value="Leu/Phe-tRNA_Trfase_N"/>
</dbReference>
<evidence type="ECO:0000256" key="1">
    <source>
        <dbReference type="ARBA" id="ARBA00004496"/>
    </source>
</evidence>
<dbReference type="NCBIfam" id="TIGR00667">
    <property type="entry name" value="aat"/>
    <property type="match status" value="1"/>
</dbReference>
<dbReference type="EC" id="2.3.2.6" evidence="10 15"/>
<dbReference type="Gene3D" id="3.40.630.70">
    <property type="entry name" value="Leucyl/phenylalanyl-tRNA-protein transferase, C-terminal domain"/>
    <property type="match status" value="1"/>
</dbReference>
<proteinExistence type="inferred from homology"/>
<evidence type="ECO:0000256" key="13">
    <source>
        <dbReference type="ARBA" id="ARBA00077165"/>
    </source>
</evidence>
<dbReference type="FunFam" id="3.30.70.3550:FF:000001">
    <property type="entry name" value="Leucyl/phenylalanyl-tRNA--protein transferase"/>
    <property type="match status" value="1"/>
</dbReference>
<dbReference type="HAMAP" id="MF_00688">
    <property type="entry name" value="Leu_Phe_trans"/>
    <property type="match status" value="1"/>
</dbReference>
<evidence type="ECO:0000256" key="3">
    <source>
        <dbReference type="ARBA" id="ARBA00022679"/>
    </source>
</evidence>
<evidence type="ECO:0000256" key="4">
    <source>
        <dbReference type="ARBA" id="ARBA00023315"/>
    </source>
</evidence>
<accession>A0A1M7ZU45</accession>
<evidence type="ECO:0000256" key="12">
    <source>
        <dbReference type="ARBA" id="ARBA00077136"/>
    </source>
</evidence>
<comment type="catalytic activity">
    <reaction evidence="7 15">
        <text>N-terminal L-lysyl-[protein] + L-leucyl-tRNA(Leu) = N-terminal L-leucyl-L-lysyl-[protein] + tRNA(Leu) + H(+)</text>
        <dbReference type="Rhea" id="RHEA:12340"/>
        <dbReference type="Rhea" id="RHEA-COMP:9613"/>
        <dbReference type="Rhea" id="RHEA-COMP:9622"/>
        <dbReference type="Rhea" id="RHEA-COMP:12670"/>
        <dbReference type="Rhea" id="RHEA-COMP:12671"/>
        <dbReference type="ChEBI" id="CHEBI:15378"/>
        <dbReference type="ChEBI" id="CHEBI:65249"/>
        <dbReference type="ChEBI" id="CHEBI:78442"/>
        <dbReference type="ChEBI" id="CHEBI:78494"/>
        <dbReference type="ChEBI" id="CHEBI:133043"/>
        <dbReference type="EC" id="2.3.2.6"/>
    </reaction>
</comment>
<dbReference type="AlphaFoldDB" id="A0A1M7ZU45"/>
<dbReference type="GO" id="GO:0030163">
    <property type="term" value="P:protein catabolic process"/>
    <property type="evidence" value="ECO:0007669"/>
    <property type="project" value="UniProtKB-UniRule"/>
</dbReference>
<evidence type="ECO:0000256" key="6">
    <source>
        <dbReference type="ARBA" id="ARBA00050652"/>
    </source>
</evidence>
<evidence type="ECO:0000256" key="2">
    <source>
        <dbReference type="ARBA" id="ARBA00022490"/>
    </source>
</evidence>
<dbReference type="Pfam" id="PF03588">
    <property type="entry name" value="Leu_Phe_trans"/>
    <property type="match status" value="1"/>
</dbReference>
<reference evidence="17" key="1">
    <citation type="submission" date="2016-12" db="EMBL/GenBank/DDBJ databases">
        <authorList>
            <person name="Varghese N."/>
            <person name="Submissions S."/>
        </authorList>
    </citation>
    <scope>NUCLEOTIDE SEQUENCE [LARGE SCALE GENOMIC DNA]</scope>
    <source>
        <strain evidence="17">DSM 18830</strain>
    </source>
</reference>
<comment type="subcellular location">
    <subcellularLocation>
        <location evidence="1 15">Cytoplasm</location>
    </subcellularLocation>
</comment>
<keyword evidence="4 15" id="KW-0012">Acyltransferase</keyword>
<dbReference type="EMBL" id="FRYK01000001">
    <property type="protein sequence ID" value="SHO72137.1"/>
    <property type="molecule type" value="Genomic_DNA"/>
</dbReference>
<keyword evidence="3 15" id="KW-0808">Transferase</keyword>
<dbReference type="InterPro" id="IPR016181">
    <property type="entry name" value="Acyl_CoA_acyltransferase"/>
</dbReference>
<dbReference type="InterPro" id="IPR004616">
    <property type="entry name" value="Leu/Phe-tRNA_Trfase"/>
</dbReference>
<evidence type="ECO:0000256" key="10">
    <source>
        <dbReference type="ARBA" id="ARBA00066767"/>
    </source>
</evidence>
<dbReference type="GO" id="GO:0008914">
    <property type="term" value="F:leucyl-tRNA--protein transferase activity"/>
    <property type="evidence" value="ECO:0007669"/>
    <property type="project" value="UniProtKB-UniRule"/>
</dbReference>
<keyword evidence="17" id="KW-1185">Reference proteome</keyword>
<dbReference type="GO" id="GO:0005737">
    <property type="term" value="C:cytoplasm"/>
    <property type="evidence" value="ECO:0007669"/>
    <property type="project" value="UniProtKB-SubCell"/>
</dbReference>
<dbReference type="OrthoDB" id="9790282at2"/>